<feature type="region of interest" description="Disordered" evidence="1">
    <location>
        <begin position="373"/>
        <end position="397"/>
    </location>
</feature>
<dbReference type="Proteomes" id="UP000708208">
    <property type="component" value="Unassembled WGS sequence"/>
</dbReference>
<protein>
    <submittedName>
        <fullName evidence="2">Uncharacterized protein</fullName>
    </submittedName>
</protein>
<sequence>MDMAGENDHVAAINKNKCNWRYFLKNSDGRKNGDPERKYLQNELNVTQMHRMYCEMLCAAIDSHAEPESLSTIRQVFLETGLKFGLSKTDTCDTCDTLYRRLREISNNNVVAIRDIESEIEAHHLKADTAYNHLRTDTQLAKASNDVVTLCIDMQQVMMSPKISASDSFYRTKFSSYNVAVSNPADDISHMFFWDEVDGRRGQIEISTIIHKYITENFTLLEPGQSRTLNFWSDRCVAQNNNYQNVALLKYLTLIGYFTEVNQKFLVTGHSFLPCDRHFAVVERYAKYNSSNIKVPTSNIRRPFVYFTKASHDDPNTTVHPIIHPGNLSKTYVNSLRFGPAYHIKFVISERKAADVRSLLRFLSTEERNEWDDLLPPIPQAQQPAPRPEAISDHSYSAQSIIAPDDHDYI</sequence>
<comment type="caution">
    <text evidence="2">The sequence shown here is derived from an EMBL/GenBank/DDBJ whole genome shotgun (WGS) entry which is preliminary data.</text>
</comment>
<dbReference type="EMBL" id="CAJVCH010348608">
    <property type="protein sequence ID" value="CAG7815618.1"/>
    <property type="molecule type" value="Genomic_DNA"/>
</dbReference>
<dbReference type="PANTHER" id="PTHR10773">
    <property type="entry name" value="DNA-DIRECTED RNA POLYMERASES I, II, AND III SUBUNIT RPABC2"/>
    <property type="match status" value="1"/>
</dbReference>
<name>A0A8J2KF59_9HEXA</name>
<evidence type="ECO:0000313" key="3">
    <source>
        <dbReference type="Proteomes" id="UP000708208"/>
    </source>
</evidence>
<organism evidence="2 3">
    <name type="scientific">Allacma fusca</name>
    <dbReference type="NCBI Taxonomy" id="39272"/>
    <lineage>
        <taxon>Eukaryota</taxon>
        <taxon>Metazoa</taxon>
        <taxon>Ecdysozoa</taxon>
        <taxon>Arthropoda</taxon>
        <taxon>Hexapoda</taxon>
        <taxon>Collembola</taxon>
        <taxon>Symphypleona</taxon>
        <taxon>Sminthuridae</taxon>
        <taxon>Allacma</taxon>
    </lineage>
</organism>
<evidence type="ECO:0000256" key="1">
    <source>
        <dbReference type="SAM" id="MobiDB-lite"/>
    </source>
</evidence>
<reference evidence="2" key="1">
    <citation type="submission" date="2021-06" db="EMBL/GenBank/DDBJ databases">
        <authorList>
            <person name="Hodson N. C."/>
            <person name="Mongue J. A."/>
            <person name="Jaron S. K."/>
        </authorList>
    </citation>
    <scope>NUCLEOTIDE SEQUENCE</scope>
</reference>
<dbReference type="AlphaFoldDB" id="A0A8J2KF59"/>
<dbReference type="OrthoDB" id="6749136at2759"/>
<dbReference type="PANTHER" id="PTHR10773:SF19">
    <property type="match status" value="1"/>
</dbReference>
<accession>A0A8J2KF59</accession>
<gene>
    <name evidence="2" type="ORF">AFUS01_LOCUS26285</name>
</gene>
<keyword evidence="3" id="KW-1185">Reference proteome</keyword>
<evidence type="ECO:0000313" key="2">
    <source>
        <dbReference type="EMBL" id="CAG7815618.1"/>
    </source>
</evidence>
<proteinExistence type="predicted"/>